<evidence type="ECO:0000256" key="10">
    <source>
        <dbReference type="ARBA" id="ARBA00037054"/>
    </source>
</evidence>
<dbReference type="CDD" id="cd06261">
    <property type="entry name" value="TM_PBP2"/>
    <property type="match status" value="1"/>
</dbReference>
<name>A0A154KTI5_9PROT</name>
<evidence type="ECO:0000256" key="5">
    <source>
        <dbReference type="ARBA" id="ARBA00022475"/>
    </source>
</evidence>
<evidence type="ECO:0000259" key="13">
    <source>
        <dbReference type="PROSITE" id="PS50928"/>
    </source>
</evidence>
<dbReference type="Proteomes" id="UP000219068">
    <property type="component" value="Unassembled WGS sequence"/>
</dbReference>
<evidence type="ECO:0000256" key="3">
    <source>
        <dbReference type="ARBA" id="ARBA00011557"/>
    </source>
</evidence>
<dbReference type="GO" id="GO:0005886">
    <property type="term" value="C:plasma membrane"/>
    <property type="evidence" value="ECO:0007669"/>
    <property type="project" value="UniProtKB-SubCell"/>
</dbReference>
<dbReference type="AlphaFoldDB" id="A0A154KTI5"/>
<evidence type="ECO:0000256" key="11">
    <source>
        <dbReference type="ARBA" id="ARBA00040780"/>
    </source>
</evidence>
<dbReference type="EMBL" id="OBMM01000001">
    <property type="protein sequence ID" value="SOB91180.1"/>
    <property type="molecule type" value="Genomic_DNA"/>
</dbReference>
<protein>
    <recommendedName>
        <fullName evidence="11">sn-glycerol-3-phosphate transport system permease protein UgpA</fullName>
    </recommendedName>
</protein>
<comment type="function">
    <text evidence="10">Part of the ABC transporter complex UgpBAEC involved in sn-glycerol-3-phosphate (G3P) import. Probably responsible for the translocation of the substrate across the membrane.</text>
</comment>
<dbReference type="PROSITE" id="PS50928">
    <property type="entry name" value="ABC_TM1"/>
    <property type="match status" value="1"/>
</dbReference>
<keyword evidence="9 12" id="KW-0472">Membrane</keyword>
<dbReference type="PANTHER" id="PTHR43227">
    <property type="entry name" value="BLL4140 PROTEIN"/>
    <property type="match status" value="1"/>
</dbReference>
<organism evidence="14 17">
    <name type="scientific">Thalassospira xiamenensis</name>
    <dbReference type="NCBI Taxonomy" id="220697"/>
    <lineage>
        <taxon>Bacteria</taxon>
        <taxon>Pseudomonadati</taxon>
        <taxon>Pseudomonadota</taxon>
        <taxon>Alphaproteobacteria</taxon>
        <taxon>Rhodospirillales</taxon>
        <taxon>Thalassospiraceae</taxon>
        <taxon>Thalassospira</taxon>
    </lineage>
</organism>
<dbReference type="InterPro" id="IPR035906">
    <property type="entry name" value="MetI-like_sf"/>
</dbReference>
<reference evidence="15 16" key="2">
    <citation type="submission" date="2017-08" db="EMBL/GenBank/DDBJ databases">
        <authorList>
            <person name="de Groot N.N."/>
        </authorList>
    </citation>
    <scope>NUCLEOTIDE SEQUENCE [LARGE SCALE GENOMIC DNA]</scope>
    <source>
        <strain evidence="15 16">USBA 78</strain>
    </source>
</reference>
<comment type="subcellular location">
    <subcellularLocation>
        <location evidence="1">Cell inner membrane</location>
        <topology evidence="1">Multi-pass membrane protein</topology>
    </subcellularLocation>
    <subcellularLocation>
        <location evidence="12">Cell membrane</location>
        <topology evidence="12">Multi-pass membrane protein</topology>
    </subcellularLocation>
</comment>
<dbReference type="SUPFAM" id="SSF161098">
    <property type="entry name" value="MetI-like"/>
    <property type="match status" value="1"/>
</dbReference>
<reference evidence="14 17" key="1">
    <citation type="submission" date="2014-07" db="EMBL/GenBank/DDBJ databases">
        <title>Draft genome sequence of Thalassospira xiamenensis IB13.</title>
        <authorList>
            <person name="Lai Q."/>
            <person name="Shao Z."/>
        </authorList>
    </citation>
    <scope>NUCLEOTIDE SEQUENCE [LARGE SCALE GENOMIC DNA]</scope>
    <source>
        <strain evidence="14 17">IB13</strain>
    </source>
</reference>
<dbReference type="InterPro" id="IPR000515">
    <property type="entry name" value="MetI-like"/>
</dbReference>
<evidence type="ECO:0000256" key="6">
    <source>
        <dbReference type="ARBA" id="ARBA00022519"/>
    </source>
</evidence>
<feature type="domain" description="ABC transmembrane type-1" evidence="13">
    <location>
        <begin position="74"/>
        <end position="282"/>
    </location>
</feature>
<feature type="transmembrane region" description="Helical" evidence="12">
    <location>
        <begin position="70"/>
        <end position="93"/>
    </location>
</feature>
<dbReference type="InterPro" id="IPR050809">
    <property type="entry name" value="UgpAE/MalFG_permease"/>
</dbReference>
<dbReference type="GO" id="GO:0055085">
    <property type="term" value="P:transmembrane transport"/>
    <property type="evidence" value="ECO:0007669"/>
    <property type="project" value="InterPro"/>
</dbReference>
<dbReference type="PANTHER" id="PTHR43227:SF9">
    <property type="entry name" value="SN-GLYCEROL-3-PHOSPHATE TRANSPORT SYSTEM PERMEASE PROTEIN UGPA"/>
    <property type="match status" value="1"/>
</dbReference>
<dbReference type="EMBL" id="JPWJ01000014">
    <property type="protein sequence ID" value="RCK45546.1"/>
    <property type="molecule type" value="Genomic_DNA"/>
</dbReference>
<feature type="transmembrane region" description="Helical" evidence="12">
    <location>
        <begin position="105"/>
        <end position="128"/>
    </location>
</feature>
<feature type="transmembrane region" description="Helical" evidence="12">
    <location>
        <begin position="200"/>
        <end position="226"/>
    </location>
</feature>
<comment type="subunit">
    <text evidence="3">The complex is composed of two ATP-binding proteins (UgpC), two transmembrane proteins (UgpA and UgpE) and a solute-binding protein (UgpB).</text>
</comment>
<accession>A0A154KTI5</accession>
<evidence type="ECO:0000256" key="7">
    <source>
        <dbReference type="ARBA" id="ARBA00022692"/>
    </source>
</evidence>
<feature type="transmembrane region" description="Helical" evidence="12">
    <location>
        <begin position="12"/>
        <end position="32"/>
    </location>
</feature>
<keyword evidence="4 12" id="KW-0813">Transport</keyword>
<proteinExistence type="inferred from homology"/>
<evidence type="ECO:0000313" key="16">
    <source>
        <dbReference type="Proteomes" id="UP000219068"/>
    </source>
</evidence>
<dbReference type="Gene3D" id="1.10.3720.10">
    <property type="entry name" value="MetI-like"/>
    <property type="match status" value="1"/>
</dbReference>
<feature type="transmembrane region" description="Helical" evidence="12">
    <location>
        <begin position="155"/>
        <end position="179"/>
    </location>
</feature>
<evidence type="ECO:0000256" key="1">
    <source>
        <dbReference type="ARBA" id="ARBA00004429"/>
    </source>
</evidence>
<sequence>MKRVQFGHSPVPYFFIAPQILIIAIFFLWPAAQAVYQSFLLEDAFGLSSQFVWFRNFEDVLASGAWLQSAIFTAVFSFLVAFISIAISLFLAVRADEVIRGAKSYKTLLMWGYAVAPPVAGLLGNMLFNPLMGDLYKLFNSFGFEFNHIQNAGDAAFVVTLIAVWKQVSVNFIFFLSGLQGIPKSVTEAATLDCKSAERRFWTITFPLLAPTTFFLMVINLTYAFFETFGIIDVSTKGSPGGSTATLVYKVYVDGFLGADMGGSSAQSVLLMIMVSVLTVFQFRFIERKVHY</sequence>
<keyword evidence="5" id="KW-1003">Cell membrane</keyword>
<dbReference type="Pfam" id="PF00528">
    <property type="entry name" value="BPD_transp_1"/>
    <property type="match status" value="1"/>
</dbReference>
<evidence type="ECO:0000313" key="17">
    <source>
        <dbReference type="Proteomes" id="UP000252266"/>
    </source>
</evidence>
<comment type="similarity">
    <text evidence="2 12">Belongs to the binding-protein-dependent transport system permease family.</text>
</comment>
<dbReference type="Proteomes" id="UP000252266">
    <property type="component" value="Unassembled WGS sequence"/>
</dbReference>
<gene>
    <name evidence="15" type="ORF">SAMN05428964_101356</name>
    <name evidence="14" type="ORF">TH44_21015</name>
</gene>
<evidence type="ECO:0000256" key="8">
    <source>
        <dbReference type="ARBA" id="ARBA00022989"/>
    </source>
</evidence>
<keyword evidence="7 12" id="KW-0812">Transmembrane</keyword>
<evidence type="ECO:0000256" key="2">
    <source>
        <dbReference type="ARBA" id="ARBA00009306"/>
    </source>
</evidence>
<evidence type="ECO:0000313" key="14">
    <source>
        <dbReference type="EMBL" id="RCK45546.1"/>
    </source>
</evidence>
<keyword evidence="8 12" id="KW-1133">Transmembrane helix</keyword>
<evidence type="ECO:0000256" key="4">
    <source>
        <dbReference type="ARBA" id="ARBA00022448"/>
    </source>
</evidence>
<keyword evidence="6" id="KW-0997">Cell inner membrane</keyword>
<evidence type="ECO:0000313" key="15">
    <source>
        <dbReference type="EMBL" id="SOB91180.1"/>
    </source>
</evidence>
<evidence type="ECO:0000256" key="12">
    <source>
        <dbReference type="RuleBase" id="RU363032"/>
    </source>
</evidence>
<evidence type="ECO:0000256" key="9">
    <source>
        <dbReference type="ARBA" id="ARBA00023136"/>
    </source>
</evidence>
<dbReference type="RefSeq" id="WP_062948896.1">
    <property type="nucleotide sequence ID" value="NZ_JALLPZ010000001.1"/>
</dbReference>
<feature type="transmembrane region" description="Helical" evidence="12">
    <location>
        <begin position="266"/>
        <end position="286"/>
    </location>
</feature>